<evidence type="ECO:0000313" key="11">
    <source>
        <dbReference type="Proteomes" id="UP000279236"/>
    </source>
</evidence>
<dbReference type="Gene3D" id="6.10.250.90">
    <property type="match status" value="1"/>
</dbReference>
<evidence type="ECO:0000256" key="2">
    <source>
        <dbReference type="ARBA" id="ARBA00008029"/>
    </source>
</evidence>
<comment type="subcellular location">
    <subcellularLocation>
        <location evidence="1">Nucleus</location>
    </subcellularLocation>
</comment>
<keyword evidence="4" id="KW-0132">Cell division</keyword>
<feature type="region of interest" description="Disordered" evidence="9">
    <location>
        <begin position="373"/>
        <end position="407"/>
    </location>
</feature>
<dbReference type="GO" id="GO:0000776">
    <property type="term" value="C:kinetochore"/>
    <property type="evidence" value="ECO:0007669"/>
    <property type="project" value="TreeGrafter"/>
</dbReference>
<feature type="region of interest" description="Disordered" evidence="9">
    <location>
        <begin position="203"/>
        <end position="226"/>
    </location>
</feature>
<dbReference type="GO" id="GO:0007094">
    <property type="term" value="P:mitotic spindle assembly checkpoint signaling"/>
    <property type="evidence" value="ECO:0007669"/>
    <property type="project" value="InterPro"/>
</dbReference>
<dbReference type="SUPFAM" id="SSF75704">
    <property type="entry name" value="Mitotic arrest deficient-like 1, Mad1"/>
    <property type="match status" value="1"/>
</dbReference>
<feature type="compositionally biased region" description="Polar residues" evidence="9">
    <location>
        <begin position="27"/>
        <end position="36"/>
    </location>
</feature>
<dbReference type="GO" id="GO:0051301">
    <property type="term" value="P:cell division"/>
    <property type="evidence" value="ECO:0007669"/>
    <property type="project" value="UniProtKB-KW"/>
</dbReference>
<name>A0A427XUU3_9TREE</name>
<evidence type="ECO:0000313" key="10">
    <source>
        <dbReference type="EMBL" id="RSH82577.1"/>
    </source>
</evidence>
<comment type="caution">
    <text evidence="10">The sequence shown here is derived from an EMBL/GenBank/DDBJ whole genome shotgun (WGS) entry which is preliminary data.</text>
</comment>
<proteinExistence type="inferred from homology"/>
<feature type="compositionally biased region" description="Basic and acidic residues" evidence="9">
    <location>
        <begin position="373"/>
        <end position="393"/>
    </location>
</feature>
<evidence type="ECO:0000256" key="6">
    <source>
        <dbReference type="ARBA" id="ARBA00023242"/>
    </source>
</evidence>
<dbReference type="GO" id="GO:0005635">
    <property type="term" value="C:nuclear envelope"/>
    <property type="evidence" value="ECO:0007669"/>
    <property type="project" value="TreeGrafter"/>
</dbReference>
<evidence type="ECO:0000256" key="9">
    <source>
        <dbReference type="SAM" id="MobiDB-lite"/>
    </source>
</evidence>
<feature type="coiled-coil region" evidence="8">
    <location>
        <begin position="410"/>
        <end position="437"/>
    </location>
</feature>
<dbReference type="PANTHER" id="PTHR23168:SF0">
    <property type="entry name" value="MITOTIC SPINDLE ASSEMBLY CHECKPOINT PROTEIN MAD1"/>
    <property type="match status" value="1"/>
</dbReference>
<evidence type="ECO:0000256" key="5">
    <source>
        <dbReference type="ARBA" id="ARBA00022776"/>
    </source>
</evidence>
<evidence type="ECO:0000256" key="1">
    <source>
        <dbReference type="ARBA" id="ARBA00004123"/>
    </source>
</evidence>
<dbReference type="GO" id="GO:0072686">
    <property type="term" value="C:mitotic spindle"/>
    <property type="evidence" value="ECO:0007669"/>
    <property type="project" value="TreeGrafter"/>
</dbReference>
<reference evidence="10 11" key="1">
    <citation type="submission" date="2018-11" db="EMBL/GenBank/DDBJ databases">
        <title>Genome sequence of Apiotrichum porosum DSM 27194.</title>
        <authorList>
            <person name="Aliyu H."/>
            <person name="Gorte O."/>
            <person name="Ochsenreither K."/>
        </authorList>
    </citation>
    <scope>NUCLEOTIDE SEQUENCE [LARGE SCALE GENOMIC DNA]</scope>
    <source>
        <strain evidence="10 11">DSM 27194</strain>
    </source>
</reference>
<dbReference type="Pfam" id="PF05557">
    <property type="entry name" value="MAD"/>
    <property type="match status" value="1"/>
</dbReference>
<keyword evidence="6" id="KW-0539">Nucleus</keyword>
<dbReference type="Gene3D" id="1.20.5.170">
    <property type="match status" value="1"/>
</dbReference>
<keyword evidence="11" id="KW-1185">Reference proteome</keyword>
<comment type="similarity">
    <text evidence="2">Belongs to the MAD1 family.</text>
</comment>
<feature type="region of interest" description="Disordered" evidence="9">
    <location>
        <begin position="1"/>
        <end position="63"/>
    </location>
</feature>
<accession>A0A427XUU3</accession>
<dbReference type="Gene3D" id="3.30.457.60">
    <property type="match status" value="1"/>
</dbReference>
<dbReference type="Proteomes" id="UP000279236">
    <property type="component" value="Unassembled WGS sequence"/>
</dbReference>
<evidence type="ECO:0000256" key="7">
    <source>
        <dbReference type="ARBA" id="ARBA00023306"/>
    </source>
</evidence>
<dbReference type="OrthoDB" id="331602at2759"/>
<gene>
    <name evidence="10" type="primary">MAD1</name>
    <name evidence="10" type="ORF">EHS24_007559</name>
</gene>
<protein>
    <recommendedName>
        <fullName evidence="3">Spindle assembly checkpoint component MAD1</fullName>
    </recommendedName>
</protein>
<evidence type="ECO:0000256" key="4">
    <source>
        <dbReference type="ARBA" id="ARBA00022618"/>
    </source>
</evidence>
<dbReference type="RefSeq" id="XP_028476809.1">
    <property type="nucleotide sequence ID" value="XM_028622916.1"/>
</dbReference>
<sequence length="692" mass="78055">MDRQDRPSPGISRLPTASRTPLGRSTLARTPLSSTLGKRAAGEAGLEDASLTRRALHSSQARTSTLERRVAELEREVAARDGDVETLQHQVDELTNTRHVLLADEEREKERAKHNEEAWRSERNELLRKLKDTRGMFEQQRSVLTDLKGQYTSLASQYRTIKDESKREVALLESRLTEVESERDSLKGWHRRAQALAIELEEQKRKAEEGAQERDDEAAERKRDSVVRAELQRQSQNLVTLQTTNEVLQSELFELRKWKQEADAKNRVAKDNERMLKDEIKELNVELRRARDEVDSLTQTFPAGGTTEDAATLQSRLQALSTLHDETTSELSTANRANDELHARITKVSKESASAMVELKRRLEEAERELRWAKEGRKSAESRERLVRQELDATRSTGGGSSGGGDAAHVQRLESLLETYRAEIEGLSRDSRDVEDRVTRGAGLVKADELAAAQERTRALEQELVMHQGTIDALTAANNSLDAEVSELMQRLASGEFNPERERCLELRGNPAAKIHAVRTAQLDELREENQALLARLADLDREVPDASAAGRGLVPRESYDKVAKEKEELEIAHEKRLRRLKEIFGAKSREFLEAVYSLLGWRIRFDENGADIRLTSMYAPKGKMGLTLKFTSSEGHFGTMHMSGGMARSLEEARDFWVSERQSIPGFLAQVTSELFEKTTMGRAAGYVGLD</sequence>
<evidence type="ECO:0000256" key="8">
    <source>
        <dbReference type="SAM" id="Coils"/>
    </source>
</evidence>
<keyword evidence="8" id="KW-0175">Coiled coil</keyword>
<organism evidence="10 11">
    <name type="scientific">Apiotrichum porosum</name>
    <dbReference type="NCBI Taxonomy" id="105984"/>
    <lineage>
        <taxon>Eukaryota</taxon>
        <taxon>Fungi</taxon>
        <taxon>Dikarya</taxon>
        <taxon>Basidiomycota</taxon>
        <taxon>Agaricomycotina</taxon>
        <taxon>Tremellomycetes</taxon>
        <taxon>Trichosporonales</taxon>
        <taxon>Trichosporonaceae</taxon>
        <taxon>Apiotrichum</taxon>
    </lineage>
</organism>
<keyword evidence="5" id="KW-0498">Mitosis</keyword>
<dbReference type="PANTHER" id="PTHR23168">
    <property type="entry name" value="MITOTIC SPINDLE ASSEMBLY CHECKPOINT PROTEIN MAD1 MITOTIC ARREST DEFICIENT-LIKE PROTEIN 1"/>
    <property type="match status" value="1"/>
</dbReference>
<dbReference type="GeneID" id="39592102"/>
<dbReference type="STRING" id="105984.A0A427XUU3"/>
<evidence type="ECO:0000256" key="3">
    <source>
        <dbReference type="ARBA" id="ARBA00022019"/>
    </source>
</evidence>
<dbReference type="InterPro" id="IPR008672">
    <property type="entry name" value="Mad1"/>
</dbReference>
<dbReference type="GO" id="GO:0051315">
    <property type="term" value="P:attachment of mitotic spindle microtubules to kinetochore"/>
    <property type="evidence" value="ECO:0007669"/>
    <property type="project" value="TreeGrafter"/>
</dbReference>
<dbReference type="EMBL" id="RSCE01000005">
    <property type="protein sequence ID" value="RSH82577.1"/>
    <property type="molecule type" value="Genomic_DNA"/>
</dbReference>
<dbReference type="AlphaFoldDB" id="A0A427XUU3"/>
<keyword evidence="7" id="KW-0131">Cell cycle</keyword>
<feature type="compositionally biased region" description="Gly residues" evidence="9">
    <location>
        <begin position="397"/>
        <end position="406"/>
    </location>
</feature>